<dbReference type="Proteomes" id="UP000828390">
    <property type="component" value="Unassembled WGS sequence"/>
</dbReference>
<comment type="caution">
    <text evidence="1">The sequence shown here is derived from an EMBL/GenBank/DDBJ whole genome shotgun (WGS) entry which is preliminary data.</text>
</comment>
<sequence>MDEENIMETAKAEGGQDITEADRTLLETFKKLDVKPEIENTEDLVKFLSTYRWVSKG</sequence>
<reference evidence="1" key="2">
    <citation type="submission" date="2020-11" db="EMBL/GenBank/DDBJ databases">
        <authorList>
            <person name="McCartney M.A."/>
            <person name="Auch B."/>
            <person name="Kono T."/>
            <person name="Mallez S."/>
            <person name="Becker A."/>
            <person name="Gohl D.M."/>
            <person name="Silverstein K.A.T."/>
            <person name="Koren S."/>
            <person name="Bechman K.B."/>
            <person name="Herman A."/>
            <person name="Abrahante J.E."/>
            <person name="Garbe J."/>
        </authorList>
    </citation>
    <scope>NUCLEOTIDE SEQUENCE</scope>
    <source>
        <strain evidence="1">Duluth1</strain>
        <tissue evidence="1">Whole animal</tissue>
    </source>
</reference>
<dbReference type="EMBL" id="JAIWYP010000011">
    <property type="protein sequence ID" value="KAH3734973.1"/>
    <property type="molecule type" value="Genomic_DNA"/>
</dbReference>
<keyword evidence="2" id="KW-1185">Reference proteome</keyword>
<evidence type="ECO:0000313" key="2">
    <source>
        <dbReference type="Proteomes" id="UP000828390"/>
    </source>
</evidence>
<gene>
    <name evidence="1" type="ORF">DPMN_041433</name>
</gene>
<organism evidence="1 2">
    <name type="scientific">Dreissena polymorpha</name>
    <name type="common">Zebra mussel</name>
    <name type="synonym">Mytilus polymorpha</name>
    <dbReference type="NCBI Taxonomy" id="45954"/>
    <lineage>
        <taxon>Eukaryota</taxon>
        <taxon>Metazoa</taxon>
        <taxon>Spiralia</taxon>
        <taxon>Lophotrochozoa</taxon>
        <taxon>Mollusca</taxon>
        <taxon>Bivalvia</taxon>
        <taxon>Autobranchia</taxon>
        <taxon>Heteroconchia</taxon>
        <taxon>Euheterodonta</taxon>
        <taxon>Imparidentia</taxon>
        <taxon>Neoheterodontei</taxon>
        <taxon>Myida</taxon>
        <taxon>Dreissenoidea</taxon>
        <taxon>Dreissenidae</taxon>
        <taxon>Dreissena</taxon>
    </lineage>
</organism>
<evidence type="ECO:0000313" key="1">
    <source>
        <dbReference type="EMBL" id="KAH3734973.1"/>
    </source>
</evidence>
<dbReference type="AlphaFoldDB" id="A0A9D4D069"/>
<reference evidence="1" key="1">
    <citation type="journal article" date="2019" name="bioRxiv">
        <title>The Genome of the Zebra Mussel, Dreissena polymorpha: A Resource for Invasive Species Research.</title>
        <authorList>
            <person name="McCartney M.A."/>
            <person name="Auch B."/>
            <person name="Kono T."/>
            <person name="Mallez S."/>
            <person name="Zhang Y."/>
            <person name="Obille A."/>
            <person name="Becker A."/>
            <person name="Abrahante J.E."/>
            <person name="Garbe J."/>
            <person name="Badalamenti J.P."/>
            <person name="Herman A."/>
            <person name="Mangelson H."/>
            <person name="Liachko I."/>
            <person name="Sullivan S."/>
            <person name="Sone E.D."/>
            <person name="Koren S."/>
            <person name="Silverstein K.A.T."/>
            <person name="Beckman K.B."/>
            <person name="Gohl D.M."/>
        </authorList>
    </citation>
    <scope>NUCLEOTIDE SEQUENCE</scope>
    <source>
        <strain evidence="1">Duluth1</strain>
        <tissue evidence="1">Whole animal</tissue>
    </source>
</reference>
<protein>
    <submittedName>
        <fullName evidence="1">Uncharacterized protein</fullName>
    </submittedName>
</protein>
<accession>A0A9D4D069</accession>
<name>A0A9D4D069_DREPO</name>
<proteinExistence type="predicted"/>